<dbReference type="RefSeq" id="WP_382413944.1">
    <property type="nucleotide sequence ID" value="NZ_AP031500.1"/>
</dbReference>
<dbReference type="InterPro" id="IPR036909">
    <property type="entry name" value="Cyt_c-like_dom_sf"/>
</dbReference>
<dbReference type="InterPro" id="IPR009056">
    <property type="entry name" value="Cyt_c-like_dom"/>
</dbReference>
<organism evidence="7 8">
    <name type="scientific">Gilvimarinus japonicus</name>
    <dbReference type="NCBI Taxonomy" id="1796469"/>
    <lineage>
        <taxon>Bacteria</taxon>
        <taxon>Pseudomonadati</taxon>
        <taxon>Pseudomonadota</taxon>
        <taxon>Gammaproteobacteria</taxon>
        <taxon>Cellvibrionales</taxon>
        <taxon>Cellvibrionaceae</taxon>
        <taxon>Gilvimarinus</taxon>
    </lineage>
</organism>
<dbReference type="PROSITE" id="PS51007">
    <property type="entry name" value="CYTC"/>
    <property type="match status" value="1"/>
</dbReference>
<dbReference type="PANTHER" id="PTHR33546">
    <property type="entry name" value="LARGE, MULTIFUNCTIONAL SECRETED PROTEIN-RELATED"/>
    <property type="match status" value="1"/>
</dbReference>
<dbReference type="PANTHER" id="PTHR33546:SF1">
    <property type="entry name" value="LARGE, MULTIFUNCTIONAL SECRETED PROTEIN"/>
    <property type="match status" value="1"/>
</dbReference>
<dbReference type="Pfam" id="PF06439">
    <property type="entry name" value="3keto-disac_hyd"/>
    <property type="match status" value="1"/>
</dbReference>
<name>A0ABV7HMP9_9GAMM</name>
<keyword evidence="1 4" id="KW-0349">Heme</keyword>
<dbReference type="EMBL" id="JBHRTL010000002">
    <property type="protein sequence ID" value="MFC3153906.1"/>
    <property type="molecule type" value="Genomic_DNA"/>
</dbReference>
<evidence type="ECO:0000256" key="1">
    <source>
        <dbReference type="ARBA" id="ARBA00022617"/>
    </source>
</evidence>
<dbReference type="SUPFAM" id="SSF46626">
    <property type="entry name" value="Cytochrome c"/>
    <property type="match status" value="1"/>
</dbReference>
<feature type="chain" id="PRO_5047381090" evidence="5">
    <location>
        <begin position="22"/>
        <end position="1113"/>
    </location>
</feature>
<dbReference type="GO" id="GO:0016787">
    <property type="term" value="F:hydrolase activity"/>
    <property type="evidence" value="ECO:0007669"/>
    <property type="project" value="UniProtKB-KW"/>
</dbReference>
<reference evidence="8" key="1">
    <citation type="journal article" date="2019" name="Int. J. Syst. Evol. Microbiol.">
        <title>The Global Catalogue of Microorganisms (GCM) 10K type strain sequencing project: providing services to taxonomists for standard genome sequencing and annotation.</title>
        <authorList>
            <consortium name="The Broad Institute Genomics Platform"/>
            <consortium name="The Broad Institute Genome Sequencing Center for Infectious Disease"/>
            <person name="Wu L."/>
            <person name="Ma J."/>
        </authorList>
    </citation>
    <scope>NUCLEOTIDE SEQUENCE [LARGE SCALE GENOMIC DNA]</scope>
    <source>
        <strain evidence="8">KCTC 52141</strain>
    </source>
</reference>
<accession>A0ABV7HMP9</accession>
<evidence type="ECO:0000259" key="6">
    <source>
        <dbReference type="PROSITE" id="PS51007"/>
    </source>
</evidence>
<evidence type="ECO:0000256" key="5">
    <source>
        <dbReference type="SAM" id="SignalP"/>
    </source>
</evidence>
<proteinExistence type="predicted"/>
<feature type="domain" description="Cytochrome c" evidence="6">
    <location>
        <begin position="251"/>
        <end position="367"/>
    </location>
</feature>
<keyword evidence="8" id="KW-1185">Reference proteome</keyword>
<dbReference type="SUPFAM" id="SSF50952">
    <property type="entry name" value="Soluble quinoprotein glucose dehydrogenase"/>
    <property type="match status" value="1"/>
</dbReference>
<dbReference type="Gene3D" id="1.10.760.10">
    <property type="entry name" value="Cytochrome c-like domain"/>
    <property type="match status" value="1"/>
</dbReference>
<dbReference type="InterPro" id="IPR011041">
    <property type="entry name" value="Quinoprot_gluc/sorb_DH_b-prop"/>
</dbReference>
<evidence type="ECO:0000313" key="8">
    <source>
        <dbReference type="Proteomes" id="UP001595548"/>
    </source>
</evidence>
<dbReference type="InterPro" id="IPR011042">
    <property type="entry name" value="6-blade_b-propeller_TolB-like"/>
</dbReference>
<dbReference type="Gene3D" id="2.60.120.560">
    <property type="entry name" value="Exo-inulinase, domain 1"/>
    <property type="match status" value="1"/>
</dbReference>
<evidence type="ECO:0000313" key="7">
    <source>
        <dbReference type="EMBL" id="MFC3153906.1"/>
    </source>
</evidence>
<keyword evidence="3 4" id="KW-0408">Iron</keyword>
<keyword evidence="5" id="KW-0732">Signal</keyword>
<dbReference type="Gene3D" id="2.120.10.30">
    <property type="entry name" value="TolB, C-terminal domain"/>
    <property type="match status" value="1"/>
</dbReference>
<keyword evidence="7" id="KW-0378">Hydrolase</keyword>
<sequence length="1113" mass="119868">MKIITSAIALFCLVASAGASAAASDSEFFRYLEDNDSWSRGAGVEANGSQLTLIEEGDGQAVVNATDSPANLLTNVHLGDSVVSLTYMVNASANASVYLQGRYAIKLTANGAAGELGSDSAGAVSGRWDNDAEKLVDGVLPLESVAVSPTEWHTLTARFRAPRYDEASNKVDNALLLEVAIDGKVVQRNTILPNFSVGSVDPWETTSGPTMIHVESGTLAIRGMSTRPADFANLILPEKSGEATNEAELVDFVALGKKGFQSLGCKECHAVDLDDTSMKTGPNLFGLFKKTPRDREIIEAGENHRFMIKADESYLHRSVRTPAAELAVHEGGDKNGESFMPIMPPYRQQTLADKQLDAIGYYLKTLNSAWEQGAAVKLVDAGGPVKYDPLTDDLQLLVDDTVRIQRGPMAGMSARAIHVGQPNAINYSFDPRVLGIVKLWQGGFLDASGELRNRGGDGLKTGFETRAISLGDSGLLFAPLNSDGNLIDFSFKDAVWHDTETIKKSLWSDADHLDNVAAVNAQFLGYQRPSTSPTAAPSFRYRVEQNTLSVTTALAANGDANISVAGKLKQPQSFRINPQILTHARVSVGAIDNGVWTLPAGATHAELTAKVLVADTAWKPEPSSFDYRQQALRTVDAVAELPAGYSIENYLPPQDNYGRDQLFEALGLAVAKDGTVVVATRTAGVWRLKDGQWQLFAEGLFDSLGVQIEDEHGLQVVVGQKAELTRITDTDGDGMGDSFTTLFDAHSYHGNYHTYMHGPARDTDGAYYINLNLAHADEAVYKAGGNFMGSQGGLSGWSVRVKPDGEFDLFASGLRSPAGLATGPEGKLWYTDNQGEFVGTSKLFVLEKGKFYGHPSSLVDLPGMKPDSPEIQWDKVADTREDAVVLLPHNIVANAPGHPVWDTTNGKFGPFAGQMLVGDQTQSNLLRITTEQVGEHRQGAVMPFMSGLASGVMRGVFLPDNSLLVGQTGRGWQAKGGHVAALQHIRWDGKTTPVAIDTVAATKDGFEVRLTQKLNKRDVDTLSQALAVNSWVYRDAPDYGSPELDKRDESFTVSPAADGLSFTVALDNTGQNVVHPQQTARVYHIALNPAGLFDAASTAPMHAYYTLYEFANH</sequence>
<gene>
    <name evidence="7" type="ORF">ACFOEB_01740</name>
</gene>
<protein>
    <submittedName>
        <fullName evidence="7">Family 16 glycoside hydrolase</fullName>
    </submittedName>
</protein>
<comment type="caution">
    <text evidence="7">The sequence shown here is derived from an EMBL/GenBank/DDBJ whole genome shotgun (WGS) entry which is preliminary data.</text>
</comment>
<keyword evidence="2 4" id="KW-0479">Metal-binding</keyword>
<evidence type="ECO:0000256" key="3">
    <source>
        <dbReference type="ARBA" id="ARBA00023004"/>
    </source>
</evidence>
<feature type="signal peptide" evidence="5">
    <location>
        <begin position="1"/>
        <end position="21"/>
    </location>
</feature>
<dbReference type="InterPro" id="IPR010496">
    <property type="entry name" value="AL/BT2_dom"/>
</dbReference>
<evidence type="ECO:0000256" key="2">
    <source>
        <dbReference type="ARBA" id="ARBA00022723"/>
    </source>
</evidence>
<evidence type="ECO:0000256" key="4">
    <source>
        <dbReference type="PROSITE-ProRule" id="PRU00433"/>
    </source>
</evidence>
<dbReference type="Proteomes" id="UP001595548">
    <property type="component" value="Unassembled WGS sequence"/>
</dbReference>